<comment type="caution">
    <text evidence="3">The sequence shown here is derived from an EMBL/GenBank/DDBJ whole genome shotgun (WGS) entry which is preliminary data.</text>
</comment>
<dbReference type="OrthoDB" id="9814375at2"/>
<organism evidence="3 4">
    <name type="scientific">Pelotomaculum propionicicum</name>
    <dbReference type="NCBI Taxonomy" id="258475"/>
    <lineage>
        <taxon>Bacteria</taxon>
        <taxon>Bacillati</taxon>
        <taxon>Bacillota</taxon>
        <taxon>Clostridia</taxon>
        <taxon>Eubacteriales</taxon>
        <taxon>Desulfotomaculaceae</taxon>
        <taxon>Pelotomaculum</taxon>
    </lineage>
</organism>
<dbReference type="PANTHER" id="PTHR30024:SF46">
    <property type="entry name" value="ABC TRANSPORTER, SUBSTRATE-BINDING LIPOPROTEIN"/>
    <property type="match status" value="1"/>
</dbReference>
<evidence type="ECO:0000313" key="3">
    <source>
        <dbReference type="EMBL" id="TEB11914.1"/>
    </source>
</evidence>
<dbReference type="AlphaFoldDB" id="A0A4Y7RSB4"/>
<proteinExistence type="predicted"/>
<evidence type="ECO:0000256" key="1">
    <source>
        <dbReference type="SAM" id="SignalP"/>
    </source>
</evidence>
<feature type="chain" id="PRO_5038437335" description="SsuA/THI5-like domain-containing protein" evidence="1">
    <location>
        <begin position="24"/>
        <end position="327"/>
    </location>
</feature>
<accession>A0A4Y7RSB4</accession>
<dbReference type="Pfam" id="PF09084">
    <property type="entry name" value="NMT1"/>
    <property type="match status" value="1"/>
</dbReference>
<evidence type="ECO:0000313" key="4">
    <source>
        <dbReference type="Proteomes" id="UP000297597"/>
    </source>
</evidence>
<reference evidence="3 4" key="1">
    <citation type="journal article" date="2018" name="Environ. Microbiol.">
        <title>Novel energy conservation strategies and behaviour of Pelotomaculum schinkii driving syntrophic propionate catabolism.</title>
        <authorList>
            <person name="Hidalgo-Ahumada C.A.P."/>
            <person name="Nobu M.K."/>
            <person name="Narihiro T."/>
            <person name="Tamaki H."/>
            <person name="Liu W.T."/>
            <person name="Kamagata Y."/>
            <person name="Stams A.J.M."/>
            <person name="Imachi H."/>
            <person name="Sousa D.Z."/>
        </authorList>
    </citation>
    <scope>NUCLEOTIDE SEQUENCE [LARGE SCALE GENOMIC DNA]</scope>
    <source>
        <strain evidence="3 4">MGP</strain>
    </source>
</reference>
<dbReference type="SUPFAM" id="SSF53850">
    <property type="entry name" value="Periplasmic binding protein-like II"/>
    <property type="match status" value="1"/>
</dbReference>
<keyword evidence="1" id="KW-0732">Signal</keyword>
<dbReference type="PANTHER" id="PTHR30024">
    <property type="entry name" value="ALIPHATIC SULFONATES-BINDING PROTEIN-RELATED"/>
    <property type="match status" value="1"/>
</dbReference>
<dbReference type="InterPro" id="IPR027024">
    <property type="entry name" value="UCP027386_ABC_sbc_TM0202"/>
</dbReference>
<name>A0A4Y7RSB4_9FIRM</name>
<dbReference type="EMBL" id="QFFZ01000010">
    <property type="protein sequence ID" value="TEB11914.1"/>
    <property type="molecule type" value="Genomic_DNA"/>
</dbReference>
<keyword evidence="4" id="KW-1185">Reference proteome</keyword>
<dbReference type="RefSeq" id="WP_134213153.1">
    <property type="nucleotide sequence ID" value="NZ_QFFZ01000010.1"/>
</dbReference>
<gene>
    <name evidence="3" type="ORF">Pmgp_01281</name>
</gene>
<protein>
    <recommendedName>
        <fullName evidence="2">SsuA/THI5-like domain-containing protein</fullName>
    </recommendedName>
</protein>
<dbReference type="PROSITE" id="PS51257">
    <property type="entry name" value="PROKAR_LIPOPROTEIN"/>
    <property type="match status" value="1"/>
</dbReference>
<dbReference type="Gene3D" id="3.40.190.10">
    <property type="entry name" value="Periplasmic binding protein-like II"/>
    <property type="match status" value="2"/>
</dbReference>
<dbReference type="PIRSF" id="PIRSF027386">
    <property type="entry name" value="UCP027386_ABC_sbc_TM0202"/>
    <property type="match status" value="1"/>
</dbReference>
<evidence type="ECO:0000259" key="2">
    <source>
        <dbReference type="Pfam" id="PF09084"/>
    </source>
</evidence>
<dbReference type="Proteomes" id="UP000297597">
    <property type="component" value="Unassembled WGS sequence"/>
</dbReference>
<feature type="signal peptide" evidence="1">
    <location>
        <begin position="1"/>
        <end position="23"/>
    </location>
</feature>
<sequence>MREVRSLVLTLLAVVLLVSGCTAKDANVKKQAAAAPEKIVVQAPLAPPTAPLYKILKDGQVNGVKVELIVYKSVEEATTRVVKGEADLTVLPVNVAAKLYNKQADISLANVSTWGILSLVTTDKQVQNWQDLKGKELYVGAQGSTPDVLTQYFIHKNNIQASEVKLAYLSSPEIAQLMINGIVKYAVLPEPQTTQVLMKNSEAVVARDFYTDWQAFEGGAARLPQAGMVVRNEFARTYPKALSDFQNAYKNAMEWTVASPAEAAPLVESNMSMPAAVFVKSMERTHLTFATGAQAKGDVNTYLARLLDISPEMVGGKLPDEKFFLTD</sequence>
<dbReference type="InterPro" id="IPR015168">
    <property type="entry name" value="SsuA/THI5"/>
</dbReference>
<feature type="domain" description="SsuA/THI5-like" evidence="2">
    <location>
        <begin position="62"/>
        <end position="263"/>
    </location>
</feature>